<dbReference type="Proteomes" id="UP001057452">
    <property type="component" value="Chromosome 8"/>
</dbReference>
<reference evidence="1" key="1">
    <citation type="submission" date="2022-05" db="EMBL/GenBank/DDBJ databases">
        <title>Chromosome-level genome of Chaenocephalus aceratus.</title>
        <authorList>
            <person name="Park H."/>
        </authorList>
    </citation>
    <scope>NUCLEOTIDE SEQUENCE</scope>
    <source>
        <strain evidence="1">KU_202001</strain>
    </source>
</reference>
<gene>
    <name evidence="1" type="ORF">KUCAC02_007858</name>
</gene>
<evidence type="ECO:0000313" key="2">
    <source>
        <dbReference type="Proteomes" id="UP001057452"/>
    </source>
</evidence>
<name>A0ACB9X8T3_CHAAC</name>
<dbReference type="EMBL" id="CM043792">
    <property type="protein sequence ID" value="KAI4822304.1"/>
    <property type="molecule type" value="Genomic_DNA"/>
</dbReference>
<evidence type="ECO:0000313" key="1">
    <source>
        <dbReference type="EMBL" id="KAI4822304.1"/>
    </source>
</evidence>
<proteinExistence type="predicted"/>
<comment type="caution">
    <text evidence="1">The sequence shown here is derived from an EMBL/GenBank/DDBJ whole genome shotgun (WGS) entry which is preliminary data.</text>
</comment>
<sequence>MLTGRLVHEAAHLAPGQVILRVPGAPEDSLFVSHEVSLLTSRMKQNRRPLVRGTWSKHMVAQPVRVSVLHDDIKRKVNAQVFPLRCISLARKYVRTVRGALTFGDICPDKGYYMARDGNTPALCSDVMFGRVYFVPENKLNQELSASDLIYDRETCEADAKLFDGKHMPYFYKAACLDIETVFDKSYRDPRLHSRTFAYAFPYCTESRVADMTEYRSKLVCTLNAAGWPYPKGASMYRARSGRDMPGEQHEITCVSLVILNSHVPKGSPGDHRKTLIVLYNKCKVRHEPHPEADHELDRGAGIDQVSRVQFHPCSGELALLEATIRLLYRHGIEQLYVYNAEFDVRVIEQRVHFYAESKYAESADPATRKLCSSLLGAWNGLFVTRALATDVLPTFQDKAKLGHFKMNSCGMNIVDLYRMAGTREIKFACTSMKLNDVAPFVIAMMRTGGKGLFAVLLYNLVDSQLCARLAKVLKPVSVLFHRCRTTLNIDVVVHGRGDHFGGFVQSIHSVQIPQLKFRLDTSESKRGPWVCDSRAACGGSPRSSPSTDTAESSGKGEPCTILSRAYTTPDPEWAWS</sequence>
<protein>
    <submittedName>
        <fullName evidence="1">Uncharacterized protein</fullName>
    </submittedName>
</protein>
<organism evidence="1 2">
    <name type="scientific">Chaenocephalus aceratus</name>
    <name type="common">Blackfin icefish</name>
    <name type="synonym">Chaenichthys aceratus</name>
    <dbReference type="NCBI Taxonomy" id="36190"/>
    <lineage>
        <taxon>Eukaryota</taxon>
        <taxon>Metazoa</taxon>
        <taxon>Chordata</taxon>
        <taxon>Craniata</taxon>
        <taxon>Vertebrata</taxon>
        <taxon>Euteleostomi</taxon>
        <taxon>Actinopterygii</taxon>
        <taxon>Neopterygii</taxon>
        <taxon>Teleostei</taxon>
        <taxon>Neoteleostei</taxon>
        <taxon>Acanthomorphata</taxon>
        <taxon>Eupercaria</taxon>
        <taxon>Perciformes</taxon>
        <taxon>Notothenioidei</taxon>
        <taxon>Channichthyidae</taxon>
        <taxon>Chaenocephalus</taxon>
    </lineage>
</organism>
<accession>A0ACB9X8T3</accession>
<keyword evidence="2" id="KW-1185">Reference proteome</keyword>